<gene>
    <name evidence="1" type="ORF">SPSIL_014810</name>
</gene>
<organism evidence="1 2">
    <name type="scientific">Sporomusa silvacetica DSM 10669</name>
    <dbReference type="NCBI Taxonomy" id="1123289"/>
    <lineage>
        <taxon>Bacteria</taxon>
        <taxon>Bacillati</taxon>
        <taxon>Bacillota</taxon>
        <taxon>Negativicutes</taxon>
        <taxon>Selenomonadales</taxon>
        <taxon>Sporomusaceae</taxon>
        <taxon>Sporomusa</taxon>
    </lineage>
</organism>
<keyword evidence="2" id="KW-1185">Reference proteome</keyword>
<accession>A0ABZ3II82</accession>
<sequence length="44" mass="5170">MKLGIDSKQVKNIRWRNGLDTDQQEWSPKQQWLLIAMLMVALSV</sequence>
<evidence type="ECO:0000313" key="2">
    <source>
        <dbReference type="Proteomes" id="UP000216752"/>
    </source>
</evidence>
<proteinExistence type="predicted"/>
<protein>
    <submittedName>
        <fullName evidence="1">Uncharacterized protein</fullName>
    </submittedName>
</protein>
<evidence type="ECO:0000313" key="1">
    <source>
        <dbReference type="EMBL" id="XFO65371.1"/>
    </source>
</evidence>
<dbReference type="EMBL" id="CP155573">
    <property type="protein sequence ID" value="XFO65371.1"/>
    <property type="molecule type" value="Genomic_DNA"/>
</dbReference>
<name>A0ABZ3II82_9FIRM</name>
<reference evidence="1" key="1">
    <citation type="submission" date="2024-05" db="EMBL/GenBank/DDBJ databases">
        <title>Isolation and characterization of Sporomusa carbonis sp. nov., a carboxydotrophic hydrogenogen in the genus of Sporomusa isolated from a charcoal burning pile.</title>
        <authorList>
            <person name="Boeer T."/>
            <person name="Rosenbaum F."/>
            <person name="Eysell L."/>
            <person name="Mueller V."/>
            <person name="Daniel R."/>
            <person name="Poehlein A."/>
        </authorList>
    </citation>
    <scope>NUCLEOTIDE SEQUENCE [LARGE SCALE GENOMIC DNA]</scope>
    <source>
        <strain evidence="1">DSM 10669</strain>
    </source>
</reference>
<dbReference type="Proteomes" id="UP000216752">
    <property type="component" value="Chromosome"/>
</dbReference>